<evidence type="ECO:0000256" key="5">
    <source>
        <dbReference type="ARBA" id="ARBA00023125"/>
    </source>
</evidence>
<comment type="subunit">
    <text evidence="7">Forms oligomers.</text>
</comment>
<keyword evidence="4 7" id="KW-0805">Transcription regulation</keyword>
<dbReference type="InterPro" id="IPR038619">
    <property type="entry name" value="MraZ_sf"/>
</dbReference>
<comment type="similarity">
    <text evidence="7">Belongs to the MraZ family.</text>
</comment>
<evidence type="ECO:0000256" key="2">
    <source>
        <dbReference type="ARBA" id="ARBA00022490"/>
    </source>
</evidence>
<evidence type="ECO:0000256" key="6">
    <source>
        <dbReference type="ARBA" id="ARBA00023163"/>
    </source>
</evidence>
<evidence type="ECO:0000256" key="3">
    <source>
        <dbReference type="ARBA" id="ARBA00022737"/>
    </source>
</evidence>
<keyword evidence="2 7" id="KW-0963">Cytoplasm</keyword>
<evidence type="ECO:0000259" key="8">
    <source>
        <dbReference type="PROSITE" id="PS51740"/>
    </source>
</evidence>
<dbReference type="Proteomes" id="UP000034799">
    <property type="component" value="Unassembled WGS sequence"/>
</dbReference>
<evidence type="ECO:0000313" key="9">
    <source>
        <dbReference type="EMBL" id="KKR06164.1"/>
    </source>
</evidence>
<feature type="domain" description="SpoVT-AbrB" evidence="8">
    <location>
        <begin position="76"/>
        <end position="119"/>
    </location>
</feature>
<name>A0A0G0MQ66_9BACT</name>
<dbReference type="GO" id="GO:0003700">
    <property type="term" value="F:DNA-binding transcription factor activity"/>
    <property type="evidence" value="ECO:0007669"/>
    <property type="project" value="UniProtKB-UniRule"/>
</dbReference>
<dbReference type="STRING" id="1619100.UT34_C0001G0204"/>
<dbReference type="NCBIfam" id="TIGR00242">
    <property type="entry name" value="division/cell wall cluster transcriptional repressor MraZ"/>
    <property type="match status" value="1"/>
</dbReference>
<dbReference type="PROSITE" id="PS51740">
    <property type="entry name" value="SPOVT_ABRB"/>
    <property type="match status" value="2"/>
</dbReference>
<dbReference type="GO" id="GO:0000976">
    <property type="term" value="F:transcription cis-regulatory region binding"/>
    <property type="evidence" value="ECO:0007669"/>
    <property type="project" value="TreeGrafter"/>
</dbReference>
<dbReference type="InterPro" id="IPR007159">
    <property type="entry name" value="SpoVT-AbrB_dom"/>
</dbReference>
<dbReference type="GO" id="GO:2000143">
    <property type="term" value="P:negative regulation of DNA-templated transcription initiation"/>
    <property type="evidence" value="ECO:0007669"/>
    <property type="project" value="TreeGrafter"/>
</dbReference>
<dbReference type="InterPro" id="IPR035642">
    <property type="entry name" value="MraZ_N"/>
</dbReference>
<dbReference type="EMBL" id="LBWK01000001">
    <property type="protein sequence ID" value="KKR06164.1"/>
    <property type="molecule type" value="Genomic_DNA"/>
</dbReference>
<dbReference type="GO" id="GO:0005737">
    <property type="term" value="C:cytoplasm"/>
    <property type="evidence" value="ECO:0007669"/>
    <property type="project" value="UniProtKB-UniRule"/>
</dbReference>
<keyword evidence="5 7" id="KW-0238">DNA-binding</keyword>
<sequence>MIIGEYKTKVGEKKRIAIPKKFRNELGENLILTRGYEKCLVLVSETQWKGIASEVINGSFINRDIRDTSRFLVGSANEVIPDSQGRIVIPQPLYDHANFTDEVIFLGLVNWIEIWSKEEWEKRLEYLETNGDQIAQELSKLSGKTQ</sequence>
<dbReference type="SUPFAM" id="SSF89447">
    <property type="entry name" value="AbrB/MazE/MraZ-like"/>
    <property type="match status" value="1"/>
</dbReference>
<keyword evidence="3" id="KW-0677">Repeat</keyword>
<dbReference type="Gene3D" id="3.40.1550.20">
    <property type="entry name" value="Transcriptional regulator MraZ domain"/>
    <property type="match status" value="1"/>
</dbReference>
<evidence type="ECO:0000256" key="7">
    <source>
        <dbReference type="HAMAP-Rule" id="MF_01008"/>
    </source>
</evidence>
<reference evidence="9 10" key="1">
    <citation type="journal article" date="2015" name="Nature">
        <title>rRNA introns, odd ribosomes, and small enigmatic genomes across a large radiation of phyla.</title>
        <authorList>
            <person name="Brown C.T."/>
            <person name="Hug L.A."/>
            <person name="Thomas B.C."/>
            <person name="Sharon I."/>
            <person name="Castelle C.J."/>
            <person name="Singh A."/>
            <person name="Wilkins M.J."/>
            <person name="Williams K.H."/>
            <person name="Banfield J.F."/>
        </authorList>
    </citation>
    <scope>NUCLEOTIDE SEQUENCE [LARGE SCALE GENOMIC DNA]</scope>
</reference>
<proteinExistence type="inferred from homology"/>
<dbReference type="PANTHER" id="PTHR34701">
    <property type="entry name" value="TRANSCRIPTIONAL REGULATOR MRAZ"/>
    <property type="match status" value="1"/>
</dbReference>
<evidence type="ECO:0000313" key="10">
    <source>
        <dbReference type="Proteomes" id="UP000034799"/>
    </source>
</evidence>
<accession>A0A0G0MQ66</accession>
<comment type="caution">
    <text evidence="9">The sequence shown here is derived from an EMBL/GenBank/DDBJ whole genome shotgun (WGS) entry which is preliminary data.</text>
</comment>
<protein>
    <recommendedName>
        <fullName evidence="1 7">Transcriptional regulator MraZ</fullName>
    </recommendedName>
</protein>
<evidence type="ECO:0000256" key="1">
    <source>
        <dbReference type="ARBA" id="ARBA00013860"/>
    </source>
</evidence>
<evidence type="ECO:0000256" key="4">
    <source>
        <dbReference type="ARBA" id="ARBA00023015"/>
    </source>
</evidence>
<dbReference type="CDD" id="cd16321">
    <property type="entry name" value="MraZ_C"/>
    <property type="match status" value="1"/>
</dbReference>
<gene>
    <name evidence="7" type="primary">mraZ</name>
    <name evidence="9" type="ORF">UT34_C0001G0204</name>
</gene>
<dbReference type="InterPro" id="IPR035644">
    <property type="entry name" value="MraZ_C"/>
</dbReference>
<keyword evidence="6 7" id="KW-0804">Transcription</keyword>
<dbReference type="HAMAP" id="MF_01008">
    <property type="entry name" value="MraZ"/>
    <property type="match status" value="1"/>
</dbReference>
<dbReference type="CDD" id="cd16320">
    <property type="entry name" value="MraZ_N"/>
    <property type="match status" value="1"/>
</dbReference>
<feature type="domain" description="SpoVT-AbrB" evidence="8">
    <location>
        <begin position="5"/>
        <end position="47"/>
    </location>
</feature>
<dbReference type="InterPro" id="IPR037914">
    <property type="entry name" value="SpoVT-AbrB_sf"/>
</dbReference>
<organism evidence="9 10">
    <name type="scientific">candidate division WS6 bacterium GW2011_GWF2_39_15</name>
    <dbReference type="NCBI Taxonomy" id="1619100"/>
    <lineage>
        <taxon>Bacteria</taxon>
        <taxon>Candidatus Dojkabacteria</taxon>
    </lineage>
</organism>
<dbReference type="Pfam" id="PF02381">
    <property type="entry name" value="MraZ"/>
    <property type="match status" value="2"/>
</dbReference>
<dbReference type="GO" id="GO:0009295">
    <property type="term" value="C:nucleoid"/>
    <property type="evidence" value="ECO:0007669"/>
    <property type="project" value="UniProtKB-SubCell"/>
</dbReference>
<dbReference type="InterPro" id="IPR003444">
    <property type="entry name" value="MraZ"/>
</dbReference>
<comment type="subcellular location">
    <subcellularLocation>
        <location evidence="7">Cytoplasm</location>
        <location evidence="7">Nucleoid</location>
    </subcellularLocation>
</comment>
<dbReference type="InterPro" id="IPR020603">
    <property type="entry name" value="MraZ_dom"/>
</dbReference>
<dbReference type="PANTHER" id="PTHR34701:SF1">
    <property type="entry name" value="TRANSCRIPTIONAL REGULATOR MRAZ"/>
    <property type="match status" value="1"/>
</dbReference>
<dbReference type="AlphaFoldDB" id="A0A0G0MQ66"/>